<organism evidence="1 2">
    <name type="scientific">Zhenhengia yiwuensis</name>
    <dbReference type="NCBI Taxonomy" id="2763666"/>
    <lineage>
        <taxon>Bacteria</taxon>
        <taxon>Bacillati</taxon>
        <taxon>Bacillota</taxon>
        <taxon>Clostridia</taxon>
        <taxon>Lachnospirales</taxon>
        <taxon>Lachnospiraceae</taxon>
        <taxon>Zhenhengia</taxon>
    </lineage>
</organism>
<name>A0A926EPD0_9FIRM</name>
<evidence type="ECO:0000313" key="1">
    <source>
        <dbReference type="EMBL" id="MBC8581762.1"/>
    </source>
</evidence>
<sequence length="64" mass="7238">MNLHNQAVKIANQKIASNPKVYSAYTDSVLYEMLVEECEAQLNFSTATFQIHALREMAYEQGAI</sequence>
<gene>
    <name evidence="1" type="ORF">H8718_20040</name>
</gene>
<keyword evidence="2" id="KW-1185">Reference proteome</keyword>
<dbReference type="EMBL" id="JACRSY010000096">
    <property type="protein sequence ID" value="MBC8581762.1"/>
    <property type="molecule type" value="Genomic_DNA"/>
</dbReference>
<dbReference type="AlphaFoldDB" id="A0A926EPD0"/>
<proteinExistence type="predicted"/>
<accession>A0A926EPD0</accession>
<comment type="caution">
    <text evidence="1">The sequence shown here is derived from an EMBL/GenBank/DDBJ whole genome shotgun (WGS) entry which is preliminary data.</text>
</comment>
<protein>
    <submittedName>
        <fullName evidence="1">Uncharacterized protein</fullName>
    </submittedName>
</protein>
<dbReference type="RefSeq" id="WP_249334832.1">
    <property type="nucleotide sequence ID" value="NZ_JACRSY010000096.1"/>
</dbReference>
<evidence type="ECO:0000313" key="2">
    <source>
        <dbReference type="Proteomes" id="UP000655830"/>
    </source>
</evidence>
<reference evidence="1" key="1">
    <citation type="submission" date="2020-08" db="EMBL/GenBank/DDBJ databases">
        <title>Genome public.</title>
        <authorList>
            <person name="Liu C."/>
            <person name="Sun Q."/>
        </authorList>
    </citation>
    <scope>NUCLEOTIDE SEQUENCE</scope>
    <source>
        <strain evidence="1">NSJ-12</strain>
    </source>
</reference>
<dbReference type="Proteomes" id="UP000655830">
    <property type="component" value="Unassembled WGS sequence"/>
</dbReference>